<dbReference type="AlphaFoldDB" id="A0A9E7EST3"/>
<accession>A0A9E7EST3</accession>
<dbReference type="Proteomes" id="UP001055439">
    <property type="component" value="Chromosome 10"/>
</dbReference>
<evidence type="ECO:0000313" key="2">
    <source>
        <dbReference type="EMBL" id="URD83380.1"/>
    </source>
</evidence>
<keyword evidence="1" id="KW-0472">Membrane</keyword>
<keyword evidence="3" id="KW-1185">Reference proteome</keyword>
<reference evidence="2" key="1">
    <citation type="submission" date="2022-05" db="EMBL/GenBank/DDBJ databases">
        <title>The Musa troglodytarum L. genome provides insights into the mechanism of non-climacteric behaviour and enrichment of carotenoids.</title>
        <authorList>
            <person name="Wang J."/>
        </authorList>
    </citation>
    <scope>NUCLEOTIDE SEQUENCE</scope>
    <source>
        <tissue evidence="2">Leaf</tissue>
    </source>
</reference>
<evidence type="ECO:0000256" key="1">
    <source>
        <dbReference type="SAM" id="Phobius"/>
    </source>
</evidence>
<name>A0A9E7EST3_9LILI</name>
<dbReference type="EMBL" id="CP097503">
    <property type="protein sequence ID" value="URD83380.1"/>
    <property type="molecule type" value="Genomic_DNA"/>
</dbReference>
<protein>
    <submittedName>
        <fullName evidence="2">Uncharacterized protein</fullName>
    </submittedName>
</protein>
<keyword evidence="1" id="KW-1133">Transmembrane helix</keyword>
<feature type="transmembrane region" description="Helical" evidence="1">
    <location>
        <begin position="20"/>
        <end position="44"/>
    </location>
</feature>
<gene>
    <name evidence="2" type="ORF">MUK42_09481</name>
</gene>
<proteinExistence type="predicted"/>
<keyword evidence="1" id="KW-0812">Transmembrane</keyword>
<evidence type="ECO:0000313" key="3">
    <source>
        <dbReference type="Proteomes" id="UP001055439"/>
    </source>
</evidence>
<sequence length="70" mass="8224">MRRVCPLMCKCNEFKIDLYVLCNTFSDIFLTLINFCFFFALELFKVMANSLRLVSCLIYVLLSTSSEFFP</sequence>
<organism evidence="2 3">
    <name type="scientific">Musa troglodytarum</name>
    <name type="common">fe'i banana</name>
    <dbReference type="NCBI Taxonomy" id="320322"/>
    <lineage>
        <taxon>Eukaryota</taxon>
        <taxon>Viridiplantae</taxon>
        <taxon>Streptophyta</taxon>
        <taxon>Embryophyta</taxon>
        <taxon>Tracheophyta</taxon>
        <taxon>Spermatophyta</taxon>
        <taxon>Magnoliopsida</taxon>
        <taxon>Liliopsida</taxon>
        <taxon>Zingiberales</taxon>
        <taxon>Musaceae</taxon>
        <taxon>Musa</taxon>
    </lineage>
</organism>